<proteinExistence type="predicted"/>
<feature type="compositionally biased region" description="Basic and acidic residues" evidence="1">
    <location>
        <begin position="97"/>
        <end position="128"/>
    </location>
</feature>
<evidence type="ECO:0000313" key="3">
    <source>
        <dbReference type="EMBL" id="MEK6462548.1"/>
    </source>
</evidence>
<evidence type="ECO:0000259" key="2">
    <source>
        <dbReference type="Pfam" id="PF03413"/>
    </source>
</evidence>
<accession>A0ABU9A849</accession>
<organism evidence="3 4">
    <name type="scientific">Pseudonocardia alni subsp. carboxydivorans</name>
    <dbReference type="NCBI Taxonomy" id="415010"/>
    <lineage>
        <taxon>Bacteria</taxon>
        <taxon>Bacillati</taxon>
        <taxon>Actinomycetota</taxon>
        <taxon>Actinomycetes</taxon>
        <taxon>Pseudonocardiales</taxon>
        <taxon>Pseudonocardiaceae</taxon>
        <taxon>Pseudonocardia</taxon>
    </lineage>
</organism>
<feature type="compositionally biased region" description="Low complexity" evidence="1">
    <location>
        <begin position="56"/>
        <end position="90"/>
    </location>
</feature>
<feature type="compositionally biased region" description="Basic and acidic residues" evidence="1">
    <location>
        <begin position="149"/>
        <end position="171"/>
    </location>
</feature>
<protein>
    <submittedName>
        <fullName evidence="3">PepSY domain-containing protein</fullName>
    </submittedName>
</protein>
<dbReference type="Pfam" id="PF03413">
    <property type="entry name" value="PepSY"/>
    <property type="match status" value="1"/>
</dbReference>
<gene>
    <name evidence="3" type="ORF">WG925_02240</name>
</gene>
<name>A0ABU9A849_PSEA5</name>
<dbReference type="RefSeq" id="WP_346107991.1">
    <property type="nucleotide sequence ID" value="NZ_BAAAOD010000082.1"/>
</dbReference>
<dbReference type="Proteomes" id="UP001367513">
    <property type="component" value="Unassembled WGS sequence"/>
</dbReference>
<dbReference type="EMBL" id="JBBPIX010000001">
    <property type="protein sequence ID" value="MEK6462548.1"/>
    <property type="molecule type" value="Genomic_DNA"/>
</dbReference>
<keyword evidence="4" id="KW-1185">Reference proteome</keyword>
<feature type="region of interest" description="Disordered" evidence="1">
    <location>
        <begin position="51"/>
        <end position="171"/>
    </location>
</feature>
<feature type="domain" description="PepSY" evidence="2">
    <location>
        <begin position="80"/>
        <end position="151"/>
    </location>
</feature>
<dbReference type="InterPro" id="IPR025711">
    <property type="entry name" value="PepSY"/>
</dbReference>
<dbReference type="Gene3D" id="3.10.450.40">
    <property type="match status" value="1"/>
</dbReference>
<evidence type="ECO:0000256" key="1">
    <source>
        <dbReference type="SAM" id="MobiDB-lite"/>
    </source>
</evidence>
<comment type="caution">
    <text evidence="3">The sequence shown here is derived from an EMBL/GenBank/DDBJ whole genome shotgun (WGS) entry which is preliminary data.</text>
</comment>
<sequence>MRTPLTVAAVAATGLLLVGGGTALALGAGGAPDELTVVPTGAAIARTADLLPPELPRTAAPTAPAAATAPAAPTPPAVDRAAAERAALAAAGGGRVTEVEFDRADSDDDRHDDDRDDDRSHGRDHWEVEVVNGTTEHDLDIDAATGQVLDHDVDRHDDDDRHDDRHDRDDD</sequence>
<reference evidence="3 4" key="1">
    <citation type="submission" date="2024-03" db="EMBL/GenBank/DDBJ databases">
        <title>Draft genome sequence of Pseudonocardia carboxydivorans JCM 14827.</title>
        <authorList>
            <person name="Duangmal K."/>
        </authorList>
    </citation>
    <scope>NUCLEOTIDE SEQUENCE [LARGE SCALE GENOMIC DNA]</scope>
    <source>
        <strain evidence="3 4">JCM 14827</strain>
    </source>
</reference>
<evidence type="ECO:0000313" key="4">
    <source>
        <dbReference type="Proteomes" id="UP001367513"/>
    </source>
</evidence>